<dbReference type="CDD" id="cd00018">
    <property type="entry name" value="AP2"/>
    <property type="match status" value="1"/>
</dbReference>
<keyword evidence="8" id="KW-0539">Nucleus</keyword>
<evidence type="ECO:0000259" key="10">
    <source>
        <dbReference type="PROSITE" id="PS51032"/>
    </source>
</evidence>
<keyword evidence="4" id="KW-0805">Transcription regulation</keyword>
<keyword evidence="7" id="KW-0804">Transcription</keyword>
<evidence type="ECO:0000256" key="7">
    <source>
        <dbReference type="ARBA" id="ARBA00023163"/>
    </source>
</evidence>
<dbReference type="PANTHER" id="PTHR31657">
    <property type="entry name" value="ETHYLENE-RESPONSIVE TRANSCRIPTION FACTOR ERF061"/>
    <property type="match status" value="1"/>
</dbReference>
<dbReference type="FunFam" id="3.30.730.10:FF:000001">
    <property type="entry name" value="Ethylene-responsive transcription factor 2"/>
    <property type="match status" value="1"/>
</dbReference>
<dbReference type="InterPro" id="IPR036955">
    <property type="entry name" value="AP2/ERF_dom_sf"/>
</dbReference>
<dbReference type="InterPro" id="IPR051758">
    <property type="entry name" value="ERF/AP2-like"/>
</dbReference>
<evidence type="ECO:0000256" key="9">
    <source>
        <dbReference type="ARBA" id="ARBA00024343"/>
    </source>
</evidence>
<dbReference type="InterPro" id="IPR001471">
    <property type="entry name" value="AP2/ERF_dom"/>
</dbReference>
<dbReference type="Gene3D" id="3.30.730.10">
    <property type="entry name" value="AP2/ERF domain"/>
    <property type="match status" value="1"/>
</dbReference>
<dbReference type="GO" id="GO:0009873">
    <property type="term" value="P:ethylene-activated signaling pathway"/>
    <property type="evidence" value="ECO:0007669"/>
    <property type="project" value="UniProtKB-KW"/>
</dbReference>
<dbReference type="Pfam" id="PF00847">
    <property type="entry name" value="AP2"/>
    <property type="match status" value="1"/>
</dbReference>
<feature type="domain" description="AP2/ERF" evidence="10">
    <location>
        <begin position="160"/>
        <end position="217"/>
    </location>
</feature>
<sequence length="335" mass="37116">MAAAIDIYNSNNSSVFSDPLTEELMRALEPFMKCVSCSSPSLSSSSPSTSSCFGEPNLYTNFCTIPSTNTQMFSQGYSCNFNHMGVVAETGSNSIGLNHLTPSQILQIRAQIQFQFQNQQQQKTTLGLLTPTPTYPKTSNSTNYLCLKPVPMKQTKPTKLYRGVRQRHWGKWVAEIRLPKNRTRLWLGTFDTAEEAALAYDKAAYKLRGEFARLNFSHLRHQLNNELSDFKPLHSSVDAKLQAICQSLANPKNSDDLSSKPKMSDHSLKGEFSYPENANVKIEATSSSSSSSAAAGASSPESDITFLDFAEPSFDESENFLLPKYPSVEIDWAAI</sequence>
<dbReference type="AlphaFoldDB" id="A0A9Q1MCV2"/>
<keyword evidence="12" id="KW-1185">Reference proteome</keyword>
<keyword evidence="6" id="KW-0010">Activator</keyword>
<keyword evidence="3" id="KW-0611">Plant defense</keyword>
<comment type="caution">
    <text evidence="11">The sequence shown here is derived from an EMBL/GenBank/DDBJ whole genome shotgun (WGS) entry which is preliminary data.</text>
</comment>
<dbReference type="Proteomes" id="UP001152561">
    <property type="component" value="Unassembled WGS sequence"/>
</dbReference>
<evidence type="ECO:0000313" key="11">
    <source>
        <dbReference type="EMBL" id="KAJ8557291.1"/>
    </source>
</evidence>
<organism evidence="11 12">
    <name type="scientific">Anisodus acutangulus</name>
    <dbReference type="NCBI Taxonomy" id="402998"/>
    <lineage>
        <taxon>Eukaryota</taxon>
        <taxon>Viridiplantae</taxon>
        <taxon>Streptophyta</taxon>
        <taxon>Embryophyta</taxon>
        <taxon>Tracheophyta</taxon>
        <taxon>Spermatophyta</taxon>
        <taxon>Magnoliopsida</taxon>
        <taxon>eudicotyledons</taxon>
        <taxon>Gunneridae</taxon>
        <taxon>Pentapetalae</taxon>
        <taxon>asterids</taxon>
        <taxon>lamiids</taxon>
        <taxon>Solanales</taxon>
        <taxon>Solanaceae</taxon>
        <taxon>Solanoideae</taxon>
        <taxon>Hyoscyameae</taxon>
        <taxon>Anisodus</taxon>
    </lineage>
</organism>
<dbReference type="EMBL" id="JAJAGQ010000007">
    <property type="protein sequence ID" value="KAJ8557291.1"/>
    <property type="molecule type" value="Genomic_DNA"/>
</dbReference>
<dbReference type="GO" id="GO:0003700">
    <property type="term" value="F:DNA-binding transcription factor activity"/>
    <property type="evidence" value="ECO:0007669"/>
    <property type="project" value="InterPro"/>
</dbReference>
<evidence type="ECO:0000256" key="6">
    <source>
        <dbReference type="ARBA" id="ARBA00023159"/>
    </source>
</evidence>
<dbReference type="PROSITE" id="PS51032">
    <property type="entry name" value="AP2_ERF"/>
    <property type="match status" value="1"/>
</dbReference>
<reference evidence="12" key="1">
    <citation type="journal article" date="2023" name="Proc. Natl. Acad. Sci. U.S.A.">
        <title>Genomic and structural basis for evolution of tropane alkaloid biosynthesis.</title>
        <authorList>
            <person name="Wanga Y.-J."/>
            <person name="Taina T."/>
            <person name="Yua J.-Y."/>
            <person name="Lia J."/>
            <person name="Xua B."/>
            <person name="Chenc J."/>
            <person name="D'Auriad J.C."/>
            <person name="Huanga J.-P."/>
            <person name="Huanga S.-X."/>
        </authorList>
    </citation>
    <scope>NUCLEOTIDE SEQUENCE [LARGE SCALE GENOMIC DNA]</scope>
    <source>
        <strain evidence="12">cv. KIB-2019</strain>
    </source>
</reference>
<evidence type="ECO:0000256" key="2">
    <source>
        <dbReference type="ARBA" id="ARBA00022745"/>
    </source>
</evidence>
<dbReference type="SMART" id="SM00380">
    <property type="entry name" value="AP2"/>
    <property type="match status" value="1"/>
</dbReference>
<dbReference type="PRINTS" id="PR00367">
    <property type="entry name" value="ETHRSPELEMNT"/>
</dbReference>
<dbReference type="GO" id="GO:0000976">
    <property type="term" value="F:transcription cis-regulatory region binding"/>
    <property type="evidence" value="ECO:0007669"/>
    <property type="project" value="UniProtKB-ARBA"/>
</dbReference>
<gene>
    <name evidence="11" type="ORF">K7X08_002916</name>
</gene>
<name>A0A9Q1MCV2_9SOLA</name>
<dbReference type="GO" id="GO:0005634">
    <property type="term" value="C:nucleus"/>
    <property type="evidence" value="ECO:0007669"/>
    <property type="project" value="UniProtKB-SubCell"/>
</dbReference>
<dbReference type="PANTHER" id="PTHR31657:SF73">
    <property type="entry name" value="OS02G0752800 PROTEIN"/>
    <property type="match status" value="1"/>
</dbReference>
<evidence type="ECO:0000256" key="8">
    <source>
        <dbReference type="ARBA" id="ARBA00023242"/>
    </source>
</evidence>
<proteinExistence type="inferred from homology"/>
<evidence type="ECO:0000256" key="1">
    <source>
        <dbReference type="ARBA" id="ARBA00004123"/>
    </source>
</evidence>
<keyword evidence="2" id="KW-0936">Ethylene signaling pathway</keyword>
<dbReference type="SUPFAM" id="SSF54171">
    <property type="entry name" value="DNA-binding domain"/>
    <property type="match status" value="1"/>
</dbReference>
<dbReference type="InterPro" id="IPR016177">
    <property type="entry name" value="DNA-bd_dom_sf"/>
</dbReference>
<comment type="subcellular location">
    <subcellularLocation>
        <location evidence="1">Nucleus</location>
    </subcellularLocation>
</comment>
<keyword evidence="5" id="KW-0238">DNA-binding</keyword>
<evidence type="ECO:0000313" key="12">
    <source>
        <dbReference type="Proteomes" id="UP001152561"/>
    </source>
</evidence>
<dbReference type="OrthoDB" id="663856at2759"/>
<evidence type="ECO:0000256" key="5">
    <source>
        <dbReference type="ARBA" id="ARBA00023125"/>
    </source>
</evidence>
<comment type="similarity">
    <text evidence="9">Belongs to the AP2/ERF transcription factor family. ERF subfamily.</text>
</comment>
<evidence type="ECO:0000256" key="4">
    <source>
        <dbReference type="ARBA" id="ARBA00023015"/>
    </source>
</evidence>
<evidence type="ECO:0000256" key="3">
    <source>
        <dbReference type="ARBA" id="ARBA00022821"/>
    </source>
</evidence>
<protein>
    <recommendedName>
        <fullName evidence="10">AP2/ERF domain-containing protein</fullName>
    </recommendedName>
</protein>
<dbReference type="GO" id="GO:0006952">
    <property type="term" value="P:defense response"/>
    <property type="evidence" value="ECO:0007669"/>
    <property type="project" value="UniProtKB-KW"/>
</dbReference>
<accession>A0A9Q1MCV2</accession>